<evidence type="ECO:0000313" key="3">
    <source>
        <dbReference type="EMBL" id="CAI3983713.1"/>
    </source>
</evidence>
<dbReference type="SMART" id="SM00355">
    <property type="entry name" value="ZnF_C2H2"/>
    <property type="match status" value="1"/>
</dbReference>
<keyword evidence="1" id="KW-0863">Zinc-finger</keyword>
<feature type="domain" description="C2H2-type" evidence="2">
    <location>
        <begin position="43"/>
        <end position="71"/>
    </location>
</feature>
<evidence type="ECO:0000313" key="5">
    <source>
        <dbReference type="Proteomes" id="UP001152797"/>
    </source>
</evidence>
<gene>
    <name evidence="3" type="ORF">C1SCF055_LOCUS11303</name>
</gene>
<dbReference type="InterPro" id="IPR013087">
    <property type="entry name" value="Znf_C2H2_type"/>
</dbReference>
<name>A0A9P1C2R0_9DINO</name>
<reference evidence="4 5" key="2">
    <citation type="submission" date="2024-05" db="EMBL/GenBank/DDBJ databases">
        <authorList>
            <person name="Chen Y."/>
            <person name="Shah S."/>
            <person name="Dougan E. K."/>
            <person name="Thang M."/>
            <person name="Chan C."/>
        </authorList>
    </citation>
    <scope>NUCLEOTIDE SEQUENCE [LARGE SCALE GENOMIC DNA]</scope>
</reference>
<accession>A0A9P1C2R0</accession>
<proteinExistence type="predicted"/>
<reference evidence="3" key="1">
    <citation type="submission" date="2022-10" db="EMBL/GenBank/DDBJ databases">
        <authorList>
            <person name="Chen Y."/>
            <person name="Dougan E. K."/>
            <person name="Chan C."/>
            <person name="Rhodes N."/>
            <person name="Thang M."/>
        </authorList>
    </citation>
    <scope>NUCLEOTIDE SEQUENCE</scope>
</reference>
<dbReference type="EMBL" id="CAMXCT030000830">
    <property type="protein sequence ID" value="CAL4771025.1"/>
    <property type="molecule type" value="Genomic_DNA"/>
</dbReference>
<evidence type="ECO:0000256" key="1">
    <source>
        <dbReference type="PROSITE-ProRule" id="PRU00042"/>
    </source>
</evidence>
<dbReference type="AlphaFoldDB" id="A0A9P1C2R0"/>
<evidence type="ECO:0000259" key="2">
    <source>
        <dbReference type="PROSITE" id="PS50157"/>
    </source>
</evidence>
<dbReference type="PROSITE" id="PS50157">
    <property type="entry name" value="ZINC_FINGER_C2H2_2"/>
    <property type="match status" value="1"/>
</dbReference>
<protein>
    <recommendedName>
        <fullName evidence="2">C2H2-type domain-containing protein</fullName>
    </recommendedName>
</protein>
<keyword evidence="5" id="KW-1185">Reference proteome</keyword>
<dbReference type="EMBL" id="CAMXCT010000830">
    <property type="protein sequence ID" value="CAI3983713.1"/>
    <property type="molecule type" value="Genomic_DNA"/>
</dbReference>
<keyword evidence="1" id="KW-0479">Metal-binding</keyword>
<comment type="caution">
    <text evidence="3">The sequence shown here is derived from an EMBL/GenBank/DDBJ whole genome shotgun (WGS) entry which is preliminary data.</text>
</comment>
<evidence type="ECO:0000313" key="4">
    <source>
        <dbReference type="EMBL" id="CAL4771025.1"/>
    </source>
</evidence>
<dbReference type="GO" id="GO:0008270">
    <property type="term" value="F:zinc ion binding"/>
    <property type="evidence" value="ECO:0007669"/>
    <property type="project" value="UniProtKB-KW"/>
</dbReference>
<dbReference type="EMBL" id="CAMXCT020000830">
    <property type="protein sequence ID" value="CAL1137088.1"/>
    <property type="molecule type" value="Genomic_DNA"/>
</dbReference>
<organism evidence="3">
    <name type="scientific">Cladocopium goreaui</name>
    <dbReference type="NCBI Taxonomy" id="2562237"/>
    <lineage>
        <taxon>Eukaryota</taxon>
        <taxon>Sar</taxon>
        <taxon>Alveolata</taxon>
        <taxon>Dinophyceae</taxon>
        <taxon>Suessiales</taxon>
        <taxon>Symbiodiniaceae</taxon>
        <taxon>Cladocopium</taxon>
    </lineage>
</organism>
<dbReference type="Proteomes" id="UP001152797">
    <property type="component" value="Unassembled WGS sequence"/>
</dbReference>
<dbReference type="Gene3D" id="3.30.160.60">
    <property type="entry name" value="Classic Zinc Finger"/>
    <property type="match status" value="1"/>
</dbReference>
<keyword evidence="1" id="KW-0862">Zinc</keyword>
<sequence>MAPVAPIKAPLDAPLVPETPKLVCKPVAAGKPLQQFCSRDMAFKCQECNQSFETEHALNLHVKYIHRSKED</sequence>
<dbReference type="PROSITE" id="PS00028">
    <property type="entry name" value="ZINC_FINGER_C2H2_1"/>
    <property type="match status" value="1"/>
</dbReference>